<comment type="caution">
    <text evidence="2">The sequence shown here is derived from an EMBL/GenBank/DDBJ whole genome shotgun (WGS) entry which is preliminary data.</text>
</comment>
<accession>A0ABU4NCR3</accession>
<gene>
    <name evidence="2" type="ORF">PV662_07775</name>
</gene>
<feature type="transmembrane region" description="Helical" evidence="1">
    <location>
        <begin position="79"/>
        <end position="101"/>
    </location>
</feature>
<dbReference type="Proteomes" id="UP001271274">
    <property type="component" value="Unassembled WGS sequence"/>
</dbReference>
<protein>
    <recommendedName>
        <fullName evidence="4">Integral membrane protein</fullName>
    </recommendedName>
</protein>
<dbReference type="RefSeq" id="WP_319061799.1">
    <property type="nucleotide sequence ID" value="NZ_JARAYT010000037.1"/>
</dbReference>
<name>A0ABU4NCR3_9ACTN</name>
<keyword evidence="1" id="KW-0812">Transmembrane</keyword>
<evidence type="ECO:0000256" key="1">
    <source>
        <dbReference type="SAM" id="Phobius"/>
    </source>
</evidence>
<feature type="transmembrane region" description="Helical" evidence="1">
    <location>
        <begin position="55"/>
        <end position="72"/>
    </location>
</feature>
<evidence type="ECO:0000313" key="2">
    <source>
        <dbReference type="EMBL" id="MDX3699658.1"/>
    </source>
</evidence>
<proteinExistence type="predicted"/>
<organism evidence="2 3">
    <name type="scientific">Streptomyces europaeiscabiei</name>
    <dbReference type="NCBI Taxonomy" id="146819"/>
    <lineage>
        <taxon>Bacteria</taxon>
        <taxon>Bacillati</taxon>
        <taxon>Actinomycetota</taxon>
        <taxon>Actinomycetes</taxon>
        <taxon>Kitasatosporales</taxon>
        <taxon>Streptomycetaceae</taxon>
        <taxon>Streptomyces</taxon>
    </lineage>
</organism>
<evidence type="ECO:0000313" key="3">
    <source>
        <dbReference type="Proteomes" id="UP001271274"/>
    </source>
</evidence>
<keyword evidence="1" id="KW-0472">Membrane</keyword>
<feature type="transmembrane region" description="Helical" evidence="1">
    <location>
        <begin position="107"/>
        <end position="128"/>
    </location>
</feature>
<dbReference type="EMBL" id="JARAYU010000002">
    <property type="protein sequence ID" value="MDX3699658.1"/>
    <property type="molecule type" value="Genomic_DNA"/>
</dbReference>
<evidence type="ECO:0008006" key="4">
    <source>
        <dbReference type="Google" id="ProtNLM"/>
    </source>
</evidence>
<keyword evidence="1" id="KW-1133">Transmembrane helix</keyword>
<feature type="transmembrane region" description="Helical" evidence="1">
    <location>
        <begin position="12"/>
        <end position="35"/>
    </location>
</feature>
<keyword evidence="3" id="KW-1185">Reference proteome</keyword>
<reference evidence="2 3" key="1">
    <citation type="journal article" date="2023" name="Microb. Genom.">
        <title>Mesoterricola silvestris gen. nov., sp. nov., Mesoterricola sediminis sp. nov., Geothrix oryzae sp. nov., Geothrix edaphica sp. nov., Geothrix rubra sp. nov., and Geothrix limicola sp. nov., six novel members of Acidobacteriota isolated from soils.</title>
        <authorList>
            <person name="Weisberg A.J."/>
            <person name="Pearce E."/>
            <person name="Kramer C.G."/>
            <person name="Chang J.H."/>
            <person name="Clarke C.R."/>
        </authorList>
    </citation>
    <scope>NUCLEOTIDE SEQUENCE [LARGE SCALE GENOMIC DNA]</scope>
    <source>
        <strain evidence="2 3">ID09-01A</strain>
    </source>
</reference>
<sequence>MRAAARRLAETLGRRGAFLAILGVGKTCWGVGMLVDPPPTQGLRLLTSLCDIRHWAWLWITAGLITGASAFLRIGRDRLGFVVALVPPTVWAIAYAAAVVSGQFSRGLYVAIWYLTSHVGVIMWASAVPEHSVPHASRPAQEGGPG</sequence>